<dbReference type="InterPro" id="IPR000095">
    <property type="entry name" value="CRIB_dom"/>
</dbReference>
<dbReference type="InterPro" id="IPR058831">
    <property type="entry name" value="LolA-like_dom_2nd"/>
</dbReference>
<dbReference type="Pfam" id="PF25898">
    <property type="entry name" value="LolA_2nd_metazoa"/>
    <property type="match status" value="2"/>
</dbReference>
<dbReference type="InterPro" id="IPR058265">
    <property type="entry name" value="DUF7959"/>
</dbReference>
<reference evidence="1" key="1">
    <citation type="journal article" date="2012" name="Nature">
        <title>The oyster genome reveals stress adaptation and complexity of shell formation.</title>
        <authorList>
            <person name="Zhang G."/>
            <person name="Fang X."/>
            <person name="Guo X."/>
            <person name="Li L."/>
            <person name="Luo R."/>
            <person name="Xu F."/>
            <person name="Yang P."/>
            <person name="Zhang L."/>
            <person name="Wang X."/>
            <person name="Qi H."/>
            <person name="Xiong Z."/>
            <person name="Que H."/>
            <person name="Xie Y."/>
            <person name="Holland P.W."/>
            <person name="Paps J."/>
            <person name="Zhu Y."/>
            <person name="Wu F."/>
            <person name="Chen Y."/>
            <person name="Wang J."/>
            <person name="Peng C."/>
            <person name="Meng J."/>
            <person name="Yang L."/>
            <person name="Liu J."/>
            <person name="Wen B."/>
            <person name="Zhang N."/>
            <person name="Huang Z."/>
            <person name="Zhu Q."/>
            <person name="Feng Y."/>
            <person name="Mount A."/>
            <person name="Hedgecock D."/>
            <person name="Xu Z."/>
            <person name="Liu Y."/>
            <person name="Domazet-Loso T."/>
            <person name="Du Y."/>
            <person name="Sun X."/>
            <person name="Zhang S."/>
            <person name="Liu B."/>
            <person name="Cheng P."/>
            <person name="Jiang X."/>
            <person name="Li J."/>
            <person name="Fan D."/>
            <person name="Wang W."/>
            <person name="Fu W."/>
            <person name="Wang T."/>
            <person name="Wang B."/>
            <person name="Zhang J."/>
            <person name="Peng Z."/>
            <person name="Li Y."/>
            <person name="Li N."/>
            <person name="Wang J."/>
            <person name="Chen M."/>
            <person name="He Y."/>
            <person name="Tan F."/>
            <person name="Song X."/>
            <person name="Zheng Q."/>
            <person name="Huang R."/>
            <person name="Yang H."/>
            <person name="Du X."/>
            <person name="Chen L."/>
            <person name="Yang M."/>
            <person name="Gaffney P.M."/>
            <person name="Wang S."/>
            <person name="Luo L."/>
            <person name="She Z."/>
            <person name="Ming Y."/>
            <person name="Huang W."/>
            <person name="Zhang S."/>
            <person name="Huang B."/>
            <person name="Zhang Y."/>
            <person name="Qu T."/>
            <person name="Ni P."/>
            <person name="Miao G."/>
            <person name="Wang J."/>
            <person name="Wang Q."/>
            <person name="Steinberg C.E."/>
            <person name="Wang H."/>
            <person name="Li N."/>
            <person name="Qian L."/>
            <person name="Zhang G."/>
            <person name="Li Y."/>
            <person name="Yang H."/>
            <person name="Liu X."/>
            <person name="Wang J."/>
            <person name="Yin Y."/>
            <person name="Wang J."/>
        </authorList>
    </citation>
    <scope>NUCLEOTIDE SEQUENCE [LARGE SCALE GENOMIC DNA]</scope>
    <source>
        <strain evidence="1">05x7-T-G4-1.051#20</strain>
    </source>
</reference>
<dbReference type="PANTHER" id="PTHR36902:SF1">
    <property type="entry name" value="ENRICHED IN SURFACE-LABELED PROTEOME PROTEIN 9"/>
    <property type="match status" value="1"/>
</dbReference>
<dbReference type="InterPro" id="IPR018247">
    <property type="entry name" value="EF_Hand_1_Ca_BS"/>
</dbReference>
<dbReference type="Pfam" id="PF25899">
    <property type="entry name" value="DUF7959"/>
    <property type="match status" value="1"/>
</dbReference>
<dbReference type="HOGENOM" id="CLU_413473_0_0_1"/>
<sequence>MMEKIGAPQTHLSLKAMIKEVDEDHDDKIDFREFLLIFRKANAGELEAGSGLMDLFENMTEIDVEKEGVKGAKNFFQAKKRRRRIDATMIGNPTDFRHTGHIGSGEMATKQNVCVKTTMLRAYILLASVVTILALHGKDTSVCNGDPVSSVPNKPRPNVTNTFSAHVQCVIMNKNRTTDIHEWFDESLNEGRVRQLQEGIQLDAWYSYNTNEFIAYVPGGGCMVQQLSSSSQRFLIGYNSGNGGKIYSAAQSLHMSGNGINEVYMGLSNVRGITVDVWQSCQYWQSMDATMIVKWYFTASNPEWDTALGVTVPVAARVTGVIYDPDGTRRPFDHWYELIHYRQTVHGASVFETPAGLQCPGRKNIKNLPTMPPAFSFMSEYIDKTRKIVSFMKEYYSFTEKMVMYYQRPLPSDNSPYGVNDLREIHDFNTGVAYIIDTMYGNCTVQSIQQTFDTRYVDKNHLRIRNAREFFYFDVINYTYEGVKTVRNIDCDSWVGVRANWPTPGVNSTWQWYFATSQWVEVNTGATQGGTPVQLVIDAPAAAYHNEYNLYNFNVHTPDILKFDVGLCYVNRNRRKFQLTFSGDYKSAVDGNLETFKYNILKSLVSTLSVSAIRISNLNVYYSPTDIIVTFEILDVAPVVGDVKNIVKETPLDVAANTLQTKVKSSQFAIALDKKVFPNIPAMVPIKNSFTETTYINNNGQTAASQTGYSPGAMAAVGITLPVVGGALGGVFAYFFFK</sequence>
<dbReference type="PANTHER" id="PTHR36902">
    <property type="entry name" value="ENRICHED IN SURFACE-LABELED PROTEOME PROTEIN 9"/>
    <property type="match status" value="1"/>
</dbReference>
<dbReference type="InterPro" id="IPR011992">
    <property type="entry name" value="EF-hand-dom_pair"/>
</dbReference>
<protein>
    <submittedName>
        <fullName evidence="1">EF-hand domain-containing protein D1</fullName>
    </submittedName>
</protein>
<accession>K1QRD1</accession>
<dbReference type="GO" id="GO:0005509">
    <property type="term" value="F:calcium ion binding"/>
    <property type="evidence" value="ECO:0007669"/>
    <property type="project" value="InterPro"/>
</dbReference>
<dbReference type="InParanoid" id="K1QRD1"/>
<dbReference type="InterPro" id="IPR002048">
    <property type="entry name" value="EF_hand_dom"/>
</dbReference>
<gene>
    <name evidence="1" type="ORF">CGI_10020754</name>
</gene>
<dbReference type="Gene3D" id="1.10.238.10">
    <property type="entry name" value="EF-hand"/>
    <property type="match status" value="1"/>
</dbReference>
<dbReference type="CDD" id="cd00132">
    <property type="entry name" value="CRIB"/>
    <property type="match status" value="1"/>
</dbReference>
<dbReference type="AlphaFoldDB" id="K1QRD1"/>
<organism evidence="1">
    <name type="scientific">Magallana gigas</name>
    <name type="common">Pacific oyster</name>
    <name type="synonym">Crassostrea gigas</name>
    <dbReference type="NCBI Taxonomy" id="29159"/>
    <lineage>
        <taxon>Eukaryota</taxon>
        <taxon>Metazoa</taxon>
        <taxon>Spiralia</taxon>
        <taxon>Lophotrochozoa</taxon>
        <taxon>Mollusca</taxon>
        <taxon>Bivalvia</taxon>
        <taxon>Autobranchia</taxon>
        <taxon>Pteriomorphia</taxon>
        <taxon>Ostreida</taxon>
        <taxon>Ostreoidea</taxon>
        <taxon>Ostreidae</taxon>
        <taxon>Magallana</taxon>
    </lineage>
</organism>
<proteinExistence type="predicted"/>
<dbReference type="Gene3D" id="3.90.810.10">
    <property type="entry name" value="CRIB domain"/>
    <property type="match status" value="1"/>
</dbReference>
<evidence type="ECO:0000313" key="1">
    <source>
        <dbReference type="EMBL" id="EKC33724.1"/>
    </source>
</evidence>
<name>K1QRD1_MAGGI</name>
<dbReference type="EMBL" id="JH819141">
    <property type="protein sequence ID" value="EKC33724.1"/>
    <property type="molecule type" value="Genomic_DNA"/>
</dbReference>
<dbReference type="InterPro" id="IPR036936">
    <property type="entry name" value="CRIB_dom_sf"/>
</dbReference>
<dbReference type="PROSITE" id="PS00018">
    <property type="entry name" value="EF_HAND_1"/>
    <property type="match status" value="1"/>
</dbReference>
<dbReference type="SUPFAM" id="SSF47473">
    <property type="entry name" value="EF-hand"/>
    <property type="match status" value="1"/>
</dbReference>
<dbReference type="PROSITE" id="PS50222">
    <property type="entry name" value="EF_HAND_2"/>
    <property type="match status" value="1"/>
</dbReference>
<dbReference type="PROSITE" id="PS50108">
    <property type="entry name" value="CRIB"/>
    <property type="match status" value="1"/>
</dbReference>